<dbReference type="RefSeq" id="WP_093032193.1">
    <property type="nucleotide sequence ID" value="NZ_FMZV01000008.1"/>
</dbReference>
<feature type="signal peptide" evidence="1">
    <location>
        <begin position="1"/>
        <end position="25"/>
    </location>
</feature>
<keyword evidence="4" id="KW-1185">Reference proteome</keyword>
<dbReference type="OrthoDB" id="8451772at2"/>
<dbReference type="InterPro" id="IPR003646">
    <property type="entry name" value="SH3-like_bac-type"/>
</dbReference>
<evidence type="ECO:0000313" key="4">
    <source>
        <dbReference type="Proteomes" id="UP000199628"/>
    </source>
</evidence>
<feature type="chain" id="PRO_5011534528" evidence="1">
    <location>
        <begin position="26"/>
        <end position="100"/>
    </location>
</feature>
<evidence type="ECO:0000313" key="3">
    <source>
        <dbReference type="EMBL" id="SDD57522.1"/>
    </source>
</evidence>
<evidence type="ECO:0000259" key="2">
    <source>
        <dbReference type="Pfam" id="PF08239"/>
    </source>
</evidence>
<dbReference type="STRING" id="639004.SAMN04488239_108169"/>
<feature type="domain" description="SH3b" evidence="2">
    <location>
        <begin position="42"/>
        <end position="98"/>
    </location>
</feature>
<keyword evidence="1" id="KW-0732">Signal</keyword>
<gene>
    <name evidence="3" type="ORF">SAMN04488239_108169</name>
</gene>
<dbReference type="Proteomes" id="UP000199628">
    <property type="component" value="Unassembled WGS sequence"/>
</dbReference>
<dbReference type="Gene3D" id="2.30.30.40">
    <property type="entry name" value="SH3 Domains"/>
    <property type="match status" value="1"/>
</dbReference>
<name>A0A1G6VV67_9RHOB</name>
<protein>
    <submittedName>
        <fullName evidence="3">SH3 domain-containing protein</fullName>
    </submittedName>
</protein>
<organism evidence="3 4">
    <name type="scientific">Ruegeria marina</name>
    <dbReference type="NCBI Taxonomy" id="639004"/>
    <lineage>
        <taxon>Bacteria</taxon>
        <taxon>Pseudomonadati</taxon>
        <taxon>Pseudomonadota</taxon>
        <taxon>Alphaproteobacteria</taxon>
        <taxon>Rhodobacterales</taxon>
        <taxon>Roseobacteraceae</taxon>
        <taxon>Ruegeria</taxon>
    </lineage>
</organism>
<dbReference type="AlphaFoldDB" id="A0A1G6VV67"/>
<dbReference type="Pfam" id="PF08239">
    <property type="entry name" value="SH3_3"/>
    <property type="match status" value="1"/>
</dbReference>
<accession>A0A1G6VV67</accession>
<evidence type="ECO:0000256" key="1">
    <source>
        <dbReference type="SAM" id="SignalP"/>
    </source>
</evidence>
<dbReference type="EMBL" id="FMZV01000008">
    <property type="protein sequence ID" value="SDD57522.1"/>
    <property type="molecule type" value="Genomic_DNA"/>
</dbReference>
<reference evidence="4" key="1">
    <citation type="submission" date="2016-10" db="EMBL/GenBank/DDBJ databases">
        <authorList>
            <person name="Varghese N."/>
            <person name="Submissions S."/>
        </authorList>
    </citation>
    <scope>NUCLEOTIDE SEQUENCE [LARGE SCALE GENOMIC DNA]</scope>
    <source>
        <strain evidence="4">CGMCC 1.9108</strain>
    </source>
</reference>
<sequence length="100" mass="10775">MHRALSIALLALSIGTLLSSNPAAAASLGRFEVFGVEDDDMLKMRAGPGTGYRVILGLPNGIVLRVHKCEQTGGTRWCSVTLEQARGIKGYVSWAYLKKL</sequence>
<proteinExistence type="predicted"/>